<comment type="caution">
    <text evidence="8">The sequence shown here is derived from an EMBL/GenBank/DDBJ whole genome shotgun (WGS) entry which is preliminary data.</text>
</comment>
<feature type="transmembrane region" description="Helical" evidence="5">
    <location>
        <begin position="81"/>
        <end position="109"/>
    </location>
</feature>
<keyword evidence="4 5" id="KW-0472">Membrane</keyword>
<evidence type="ECO:0000313" key="10">
    <source>
        <dbReference type="Proteomes" id="UP000538955"/>
    </source>
</evidence>
<dbReference type="InterPro" id="IPR019109">
    <property type="entry name" value="MamF_MmsF"/>
</dbReference>
<dbReference type="Pfam" id="PF09685">
    <property type="entry name" value="MamF_MmsF"/>
    <property type="match status" value="1"/>
</dbReference>
<dbReference type="EMBL" id="JABBLX010000055">
    <property type="protein sequence ID" value="NMK98686.1"/>
    <property type="molecule type" value="Genomic_DNA"/>
</dbReference>
<evidence type="ECO:0000256" key="5">
    <source>
        <dbReference type="SAM" id="Phobius"/>
    </source>
</evidence>
<dbReference type="Proteomes" id="UP000538955">
    <property type="component" value="Unassembled WGS sequence"/>
</dbReference>
<dbReference type="RefSeq" id="WP_023349918.1">
    <property type="nucleotide sequence ID" value="NZ_AP014956.1"/>
</dbReference>
<dbReference type="Proteomes" id="UP000291949">
    <property type="component" value="Unassembled WGS sequence"/>
</dbReference>
<dbReference type="AlphaFoldDB" id="A0A7Z8E2K6"/>
<evidence type="ECO:0000256" key="2">
    <source>
        <dbReference type="ARBA" id="ARBA00022692"/>
    </source>
</evidence>
<evidence type="ECO:0000313" key="6">
    <source>
        <dbReference type="EMBL" id="NMK55357.1"/>
    </source>
</evidence>
<gene>
    <name evidence="8" type="ORF">EQ811_09275</name>
    <name evidence="7" type="ORF">HHM13_11520</name>
    <name evidence="6" type="ORF">HHM24_11600</name>
</gene>
<evidence type="ECO:0000313" key="7">
    <source>
        <dbReference type="EMBL" id="NMK98686.1"/>
    </source>
</evidence>
<accession>A0A7Z8E2K6</accession>
<protein>
    <recommendedName>
        <fullName evidence="12">DUF4870 domain-containing protein</fullName>
    </recommendedName>
</protein>
<evidence type="ECO:0000256" key="3">
    <source>
        <dbReference type="ARBA" id="ARBA00022989"/>
    </source>
</evidence>
<keyword evidence="10" id="KW-1185">Reference proteome</keyword>
<keyword evidence="2 5" id="KW-0812">Transmembrane</keyword>
<dbReference type="EMBL" id="SCHC01000003">
    <property type="protein sequence ID" value="TBW76028.1"/>
    <property type="molecule type" value="Genomic_DNA"/>
</dbReference>
<organism evidence="8 9">
    <name type="scientific">Staphylococcus capitis</name>
    <dbReference type="NCBI Taxonomy" id="29388"/>
    <lineage>
        <taxon>Bacteria</taxon>
        <taxon>Bacillati</taxon>
        <taxon>Bacillota</taxon>
        <taxon>Bacilli</taxon>
        <taxon>Bacillales</taxon>
        <taxon>Staphylococcaceae</taxon>
        <taxon>Staphylococcus</taxon>
    </lineage>
</organism>
<reference evidence="10 11" key="2">
    <citation type="submission" date="2020-04" db="EMBL/GenBank/DDBJ databases">
        <title>The Epidemiology and Molecular Characteristics of Linezolid-Resistant Staphylococcus capitis in Huashan Hospital, Shanghai.</title>
        <authorList>
            <person name="Ding L."/>
            <person name="Li P."/>
            <person name="Yang Y."/>
            <person name="Lin D."/>
            <person name="Xu X."/>
        </authorList>
    </citation>
    <scope>NUCLEOTIDE SEQUENCE [LARGE SCALE GENOMIC DNA]</scope>
    <source>
        <strain evidence="7 11">12-86</strain>
        <strain evidence="6 10">17-84</strain>
    </source>
</reference>
<evidence type="ECO:0000313" key="8">
    <source>
        <dbReference type="EMBL" id="TBW76028.1"/>
    </source>
</evidence>
<comment type="subcellular location">
    <subcellularLocation>
        <location evidence="1">Membrane</location>
        <topology evidence="1">Multi-pass membrane protein</topology>
    </subcellularLocation>
</comment>
<evidence type="ECO:0008006" key="12">
    <source>
        <dbReference type="Google" id="ProtNLM"/>
    </source>
</evidence>
<feature type="transmembrane region" description="Helical" evidence="5">
    <location>
        <begin position="12"/>
        <end position="36"/>
    </location>
</feature>
<evidence type="ECO:0000256" key="1">
    <source>
        <dbReference type="ARBA" id="ARBA00004141"/>
    </source>
</evidence>
<evidence type="ECO:0000256" key="4">
    <source>
        <dbReference type="ARBA" id="ARBA00023136"/>
    </source>
</evidence>
<dbReference type="Proteomes" id="UP000550736">
    <property type="component" value="Unassembled WGS sequence"/>
</dbReference>
<name>A0A7Z8E2K6_STACP</name>
<evidence type="ECO:0000313" key="11">
    <source>
        <dbReference type="Proteomes" id="UP000550736"/>
    </source>
</evidence>
<dbReference type="EMBL" id="JABBMI010000091">
    <property type="protein sequence ID" value="NMK55357.1"/>
    <property type="molecule type" value="Genomic_DNA"/>
</dbReference>
<proteinExistence type="predicted"/>
<reference evidence="8 9" key="1">
    <citation type="journal article" date="2019" name="Sci. Transl. Med.">
        <title>Quorum sensing between bacterial species on the skin protects against epidermal injury in atopic dermatitis.</title>
        <authorList>
            <person name="Williams M.R."/>
        </authorList>
    </citation>
    <scope>NUCLEOTIDE SEQUENCE [LARGE SCALE GENOMIC DNA]</scope>
    <source>
        <strain evidence="8 9">H8</strain>
    </source>
</reference>
<evidence type="ECO:0000313" key="9">
    <source>
        <dbReference type="Proteomes" id="UP000291949"/>
    </source>
</evidence>
<sequence>MNNIEMTKNQKLLAALSYFSILFAPLLFPFCVWIFADKPMSKYGKNSLINHISWTIFVWIMKSAFNNAKYAHNGAHAHPDAVFIISLIVGIIFGILALICLIISIVTGVKILNQGKK</sequence>
<keyword evidence="3 5" id="KW-1133">Transmembrane helix</keyword>